<protein>
    <submittedName>
        <fullName evidence="1">Uncharacterized protein</fullName>
    </submittedName>
</protein>
<dbReference type="AlphaFoldDB" id="A0A0H5QNJ7"/>
<reference evidence="1" key="2">
    <citation type="submission" date="2015-07" db="EMBL/GenBank/DDBJ databases">
        <title>Plasmids, circular viruses and viroids from rat gut.</title>
        <authorList>
            <person name="Jorgensen T.J."/>
            <person name="Hansen M.A."/>
            <person name="Xu Z."/>
            <person name="Tabak M.A."/>
            <person name="Sorensen S.J."/>
            <person name="Hansen L.H."/>
        </authorList>
    </citation>
    <scope>NUCLEOTIDE SEQUENCE</scope>
    <source>
        <strain evidence="1">RGFK1483</strain>
    </source>
</reference>
<reference evidence="1" key="1">
    <citation type="submission" date="2015-06" db="EMBL/GenBank/DDBJ databases">
        <authorList>
            <person name="Joergensen T."/>
        </authorList>
    </citation>
    <scope>NUCLEOTIDE SEQUENCE</scope>
    <source>
        <strain evidence="1">RGFK1483</strain>
    </source>
</reference>
<organism evidence="1">
    <name type="scientific">uncultured prokaryote</name>
    <dbReference type="NCBI Taxonomy" id="198431"/>
    <lineage>
        <taxon>unclassified sequences</taxon>
        <taxon>environmental samples</taxon>
    </lineage>
</organism>
<accession>A0A0H5QNJ7</accession>
<name>A0A0H5QNJ7_9ZZZZ</name>
<sequence>MPFPNNPTPYGKIPGMTYPDHWYFVMGGTLGGGTDAEIWQCGIRGLFGSPPTDAEADDWLNATTTALETYWADTTSSLRSDALLAYTKMNEIAPSGHYLEVDSRTFDVSPPVAGHAGPNMPGFLSVAYSWTTDAVRGPASRGRIYPPNVFGVAAAGSERIGSSSLTLLSVAAANLIDLLNTDRDGVQFECRVVSNVGSGSSRKITGVRVGDVIDVQRRRKNALVENYTAVPVS</sequence>
<proteinExistence type="predicted"/>
<evidence type="ECO:0000313" key="1">
    <source>
        <dbReference type="EMBL" id="CRY97317.1"/>
    </source>
</evidence>
<dbReference type="EMBL" id="LN854022">
    <property type="protein sequence ID" value="CRY97317.1"/>
    <property type="molecule type" value="Genomic_DNA"/>
</dbReference>